<comment type="subcellular location">
    <subcellularLocation>
        <location evidence="1">Endoplasmic reticulum membrane</location>
        <topology evidence="1">Single-pass membrane protein</topology>
    </subcellularLocation>
</comment>
<protein>
    <recommendedName>
        <fullName evidence="9">Thioredoxin domain-containing protein</fullName>
    </recommendedName>
</protein>
<dbReference type="HOGENOM" id="CLU_021868_1_1_1"/>
<dbReference type="Pfam" id="PF00085">
    <property type="entry name" value="Thioredoxin"/>
    <property type="match status" value="2"/>
</dbReference>
<dbReference type="EMBL" id="KN833009">
    <property type="protein sequence ID" value="KIM79468.1"/>
    <property type="molecule type" value="Genomic_DNA"/>
</dbReference>
<dbReference type="PROSITE" id="PS00194">
    <property type="entry name" value="THIOREDOXIN_1"/>
    <property type="match status" value="1"/>
</dbReference>
<feature type="region of interest" description="Disordered" evidence="6">
    <location>
        <begin position="137"/>
        <end position="158"/>
    </location>
</feature>
<keyword evidence="8" id="KW-0732">Signal</keyword>
<dbReference type="STRING" id="765440.A0A0C3AZP6"/>
<sequence>MRTFRSPFHFPPLLLLFSFAIAAPVALEVELLQLTPDNFKSSIADGVWFVEHFSPYCHHCQGFAPTWTHLTEDVMNNPDPGIHLAQINCAVYGDLCEENKVKYFPQLNLYRNGEFVDTFEGVREYDALLEYMNKHAEPTSTLTPTPQAPPSATSPSTVELPTVTKSVEVLHVQTPRADVNPSGSVLELGPHNFQDVVDQGPVFVKYFAPWCGHCKKLAPTWKQLARHMQHKLNIAEVNCEVHAALCKTEDVPGFPMLVYYANGVKSEYSGGRKFDLLKAFTERAASTGLQNIRVEDLEENVRNHSVAYLLVYPASDSHILNEVTQASGVLLGSVPIYTSSSSELFTRFSISTPWALLALKDFDASGATAVYHKRLADKADISKWLIANRIPTTVELSQETFQLVMNAPHKPLVVIAPVNKGKKEKVAEKMKEIGKKWRVRKLNKGNRDVVFTWMDTDKWASWLKNMYGVKATEEPTVIVADHSRLQYFDRDQAGQTIKLTSLSVFATLDGINKGSIPSKSSENFAERISRYLNDKLRSLENFVINKPLYAVTLVAIVLVLFFLAMRRAMADDNFTDPRENRHGKSRRLD</sequence>
<keyword evidence="11" id="KW-1185">Reference proteome</keyword>
<reference evidence="11" key="2">
    <citation type="submission" date="2015-01" db="EMBL/GenBank/DDBJ databases">
        <title>Evolutionary Origins and Diversification of the Mycorrhizal Mutualists.</title>
        <authorList>
            <consortium name="DOE Joint Genome Institute"/>
            <consortium name="Mycorrhizal Genomics Consortium"/>
            <person name="Kohler A."/>
            <person name="Kuo A."/>
            <person name="Nagy L.G."/>
            <person name="Floudas D."/>
            <person name="Copeland A."/>
            <person name="Barry K.W."/>
            <person name="Cichocki N."/>
            <person name="Veneault-Fourrey C."/>
            <person name="LaButti K."/>
            <person name="Lindquist E.A."/>
            <person name="Lipzen A."/>
            <person name="Lundell T."/>
            <person name="Morin E."/>
            <person name="Murat C."/>
            <person name="Riley R."/>
            <person name="Ohm R."/>
            <person name="Sun H."/>
            <person name="Tunlid A."/>
            <person name="Henrissat B."/>
            <person name="Grigoriev I.V."/>
            <person name="Hibbett D.S."/>
            <person name="Martin F."/>
        </authorList>
    </citation>
    <scope>NUCLEOTIDE SEQUENCE [LARGE SCALE GENOMIC DNA]</scope>
    <source>
        <strain evidence="11">F 1598</strain>
    </source>
</reference>
<feature type="compositionally biased region" description="Low complexity" evidence="6">
    <location>
        <begin position="138"/>
        <end position="157"/>
    </location>
</feature>
<name>A0A0C3AZP6_PILCF</name>
<dbReference type="PROSITE" id="PS51352">
    <property type="entry name" value="THIOREDOXIN_2"/>
    <property type="match status" value="2"/>
</dbReference>
<reference evidence="10 11" key="1">
    <citation type="submission" date="2014-04" db="EMBL/GenBank/DDBJ databases">
        <authorList>
            <consortium name="DOE Joint Genome Institute"/>
            <person name="Kuo A."/>
            <person name="Tarkka M."/>
            <person name="Buscot F."/>
            <person name="Kohler A."/>
            <person name="Nagy L.G."/>
            <person name="Floudas D."/>
            <person name="Copeland A."/>
            <person name="Barry K.W."/>
            <person name="Cichocki N."/>
            <person name="Veneault-Fourrey C."/>
            <person name="LaButti K."/>
            <person name="Lindquist E.A."/>
            <person name="Lipzen A."/>
            <person name="Lundell T."/>
            <person name="Morin E."/>
            <person name="Murat C."/>
            <person name="Sun H."/>
            <person name="Tunlid A."/>
            <person name="Henrissat B."/>
            <person name="Grigoriev I.V."/>
            <person name="Hibbett D.S."/>
            <person name="Martin F."/>
            <person name="Nordberg H.P."/>
            <person name="Cantor M.N."/>
            <person name="Hua S.X."/>
        </authorList>
    </citation>
    <scope>NUCLEOTIDE SEQUENCE [LARGE SCALE GENOMIC DNA]</scope>
    <source>
        <strain evidence="10 11">F 1598</strain>
    </source>
</reference>
<dbReference type="FunCoup" id="A0A0C3AZP6">
    <property type="interactions" value="264"/>
</dbReference>
<dbReference type="Proteomes" id="UP000054166">
    <property type="component" value="Unassembled WGS sequence"/>
</dbReference>
<evidence type="ECO:0000256" key="3">
    <source>
        <dbReference type="ARBA" id="ARBA00022989"/>
    </source>
</evidence>
<keyword evidence="2 7" id="KW-0812">Transmembrane</keyword>
<dbReference type="SUPFAM" id="SSF52833">
    <property type="entry name" value="Thioredoxin-like"/>
    <property type="match status" value="3"/>
</dbReference>
<feature type="signal peptide" evidence="8">
    <location>
        <begin position="1"/>
        <end position="22"/>
    </location>
</feature>
<dbReference type="InterPro" id="IPR036249">
    <property type="entry name" value="Thioredoxin-like_sf"/>
</dbReference>
<dbReference type="Pfam" id="PF13848">
    <property type="entry name" value="Thioredoxin_6"/>
    <property type="match status" value="1"/>
</dbReference>
<evidence type="ECO:0000256" key="6">
    <source>
        <dbReference type="SAM" id="MobiDB-lite"/>
    </source>
</evidence>
<dbReference type="AlphaFoldDB" id="A0A0C3AZP6"/>
<dbReference type="Gene3D" id="3.40.30.10">
    <property type="entry name" value="Glutaredoxin"/>
    <property type="match status" value="3"/>
</dbReference>
<evidence type="ECO:0000256" key="7">
    <source>
        <dbReference type="SAM" id="Phobius"/>
    </source>
</evidence>
<evidence type="ECO:0000313" key="10">
    <source>
        <dbReference type="EMBL" id="KIM79468.1"/>
    </source>
</evidence>
<keyword evidence="3 7" id="KW-1133">Transmembrane helix</keyword>
<dbReference type="InterPro" id="IPR052250">
    <property type="entry name" value="PDI_TMX3"/>
</dbReference>
<dbReference type="InterPro" id="IPR017937">
    <property type="entry name" value="Thioredoxin_CS"/>
</dbReference>
<feature type="transmembrane region" description="Helical" evidence="7">
    <location>
        <begin position="547"/>
        <end position="565"/>
    </location>
</feature>
<dbReference type="GO" id="GO:0005789">
    <property type="term" value="C:endoplasmic reticulum membrane"/>
    <property type="evidence" value="ECO:0007669"/>
    <property type="project" value="UniProtKB-SubCell"/>
</dbReference>
<dbReference type="PANTHER" id="PTHR46426">
    <property type="entry name" value="PROTEIN DISULFIDE-ISOMERASE TMX3"/>
    <property type="match status" value="1"/>
</dbReference>
<evidence type="ECO:0000259" key="9">
    <source>
        <dbReference type="PROSITE" id="PS51352"/>
    </source>
</evidence>
<feature type="domain" description="Thioredoxin" evidence="9">
    <location>
        <begin position="148"/>
        <end position="286"/>
    </location>
</feature>
<dbReference type="InterPro" id="IPR013766">
    <property type="entry name" value="Thioredoxin_domain"/>
</dbReference>
<evidence type="ECO:0000256" key="2">
    <source>
        <dbReference type="ARBA" id="ARBA00022692"/>
    </source>
</evidence>
<proteinExistence type="predicted"/>
<keyword evidence="4 7" id="KW-0472">Membrane</keyword>
<evidence type="ECO:0000256" key="5">
    <source>
        <dbReference type="ARBA" id="ARBA00045246"/>
    </source>
</evidence>
<evidence type="ECO:0000256" key="8">
    <source>
        <dbReference type="SAM" id="SignalP"/>
    </source>
</evidence>
<dbReference type="InParanoid" id="A0A0C3AZP6"/>
<organism evidence="10 11">
    <name type="scientific">Piloderma croceum (strain F 1598)</name>
    <dbReference type="NCBI Taxonomy" id="765440"/>
    <lineage>
        <taxon>Eukaryota</taxon>
        <taxon>Fungi</taxon>
        <taxon>Dikarya</taxon>
        <taxon>Basidiomycota</taxon>
        <taxon>Agaricomycotina</taxon>
        <taxon>Agaricomycetes</taxon>
        <taxon>Agaricomycetidae</taxon>
        <taxon>Atheliales</taxon>
        <taxon>Atheliaceae</taxon>
        <taxon>Piloderma</taxon>
    </lineage>
</organism>
<evidence type="ECO:0000256" key="1">
    <source>
        <dbReference type="ARBA" id="ARBA00004389"/>
    </source>
</evidence>
<feature type="domain" description="Thioredoxin" evidence="9">
    <location>
        <begin position="10"/>
        <end position="137"/>
    </location>
</feature>
<evidence type="ECO:0000313" key="11">
    <source>
        <dbReference type="Proteomes" id="UP000054166"/>
    </source>
</evidence>
<feature type="chain" id="PRO_5002161249" description="Thioredoxin domain-containing protein" evidence="8">
    <location>
        <begin position="23"/>
        <end position="589"/>
    </location>
</feature>
<evidence type="ECO:0000256" key="4">
    <source>
        <dbReference type="ARBA" id="ARBA00023136"/>
    </source>
</evidence>
<dbReference type="PANTHER" id="PTHR46426:SF1">
    <property type="entry name" value="PROTEIN DISULFIDE-ISOMERASE TMX3"/>
    <property type="match status" value="1"/>
</dbReference>
<dbReference type="OrthoDB" id="72053at2759"/>
<accession>A0A0C3AZP6</accession>
<comment type="function">
    <text evidence="5">Probable disulfide isomerase, which participates in the folding of proteins containing disulfide bonds. May act as a dithiol oxidase. Acts as a regulator of endoplasmic reticulum-mitochondria contact sites via its ability to regulate redox signals.</text>
</comment>
<gene>
    <name evidence="10" type="ORF">PILCRDRAFT_823363</name>
</gene>